<dbReference type="InterPro" id="IPR001193">
    <property type="entry name" value="MBTPS2"/>
</dbReference>
<dbReference type="GO" id="GO:0004222">
    <property type="term" value="F:metalloendopeptidase activity"/>
    <property type="evidence" value="ECO:0007669"/>
    <property type="project" value="InterPro"/>
</dbReference>
<dbReference type="EMBL" id="VWRR01000019">
    <property type="protein sequence ID" value="KAF6000598.1"/>
    <property type="molecule type" value="Genomic_DNA"/>
</dbReference>
<dbReference type="AlphaFoldDB" id="A0A7J7IC52"/>
<evidence type="ECO:0000256" key="6">
    <source>
        <dbReference type="SAM" id="Phobius"/>
    </source>
</evidence>
<dbReference type="GO" id="GO:0012505">
    <property type="term" value="C:endomembrane system"/>
    <property type="evidence" value="ECO:0007669"/>
    <property type="project" value="UniProtKB-SubCell"/>
</dbReference>
<sequence length="288" mass="32389">MRPAVYKVWSQAFVALALLSLLPLLAQLAGYAFADDGQGAVVTWVHPESLWHPVIEPESRLVAVDGQRIRFAHEVSPWQAYRALAKGYSFADRASLVGAEQDLSPSFTQEVVATDCVLTRPSAQWHYLVFERPRWTRSRDTQQTEQPKAVARLDTDPALTATRQVLWFDEPLECVLRDIRLSDYQRRAKEPFIERCVLHGVEKLLAYLFLVSLGLGLVNIVPAVGLDGAHMFQLFAEILIQKLGHRHQAGARVLRLAMRALLALHTLLLAGLWLMAVFTQQLEPHVAT</sequence>
<evidence type="ECO:0000313" key="10">
    <source>
        <dbReference type="Proteomes" id="UP000530660"/>
    </source>
</evidence>
<evidence type="ECO:0000256" key="2">
    <source>
        <dbReference type="ARBA" id="ARBA00022692"/>
    </source>
</evidence>
<dbReference type="Proteomes" id="UP000530660">
    <property type="component" value="Unassembled WGS sequence"/>
</dbReference>
<comment type="subcellular location">
    <subcellularLocation>
        <location evidence="1">Endomembrane system</location>
        <topology evidence="1">Multi-pass membrane protein</topology>
    </subcellularLocation>
</comment>
<dbReference type="GO" id="GO:0005737">
    <property type="term" value="C:cytoplasm"/>
    <property type="evidence" value="ECO:0007669"/>
    <property type="project" value="TreeGrafter"/>
</dbReference>
<keyword evidence="4 6" id="KW-0472">Membrane</keyword>
<reference evidence="9 10" key="1">
    <citation type="journal article" date="2020" name="J. Phycol.">
        <title>Comparative genome analysis reveals Cyanidiococcus gen. nov., a new extremophilic red algal genus sister to Cyanidioschyzon (Cyanidioschyzonaceae, Rhodophyta).</title>
        <authorList>
            <person name="Liu S.-L."/>
            <person name="Chiang Y.-R."/>
            <person name="Yoon H.S."/>
            <person name="Fu H.-Y."/>
        </authorList>
    </citation>
    <scope>NUCLEOTIDE SEQUENCE [LARGE SCALE GENOMIC DNA]</scope>
    <source>
        <strain evidence="9 10">THAL066</strain>
    </source>
</reference>
<dbReference type="GO" id="GO:0016020">
    <property type="term" value="C:membrane"/>
    <property type="evidence" value="ECO:0007669"/>
    <property type="project" value="InterPro"/>
</dbReference>
<feature type="signal peptide" evidence="7">
    <location>
        <begin position="1"/>
        <end position="34"/>
    </location>
</feature>
<evidence type="ECO:0000256" key="5">
    <source>
        <dbReference type="ARBA" id="ARBA00032658"/>
    </source>
</evidence>
<feature type="chain" id="PRO_5029769017" description="Endopeptidase S2P" evidence="7">
    <location>
        <begin position="35"/>
        <end position="288"/>
    </location>
</feature>
<feature type="transmembrane region" description="Helical" evidence="6">
    <location>
        <begin position="256"/>
        <end position="278"/>
    </location>
</feature>
<comment type="caution">
    <text evidence="9">The sequence shown here is derived from an EMBL/GenBank/DDBJ whole genome shotgun (WGS) entry which is preliminary data.</text>
</comment>
<proteinExistence type="predicted"/>
<keyword evidence="7" id="KW-0732">Signal</keyword>
<dbReference type="GO" id="GO:0031293">
    <property type="term" value="P:membrane protein intracellular domain proteolysis"/>
    <property type="evidence" value="ECO:0007669"/>
    <property type="project" value="TreeGrafter"/>
</dbReference>
<keyword evidence="3 6" id="KW-1133">Transmembrane helix</keyword>
<evidence type="ECO:0000256" key="7">
    <source>
        <dbReference type="SAM" id="SignalP"/>
    </source>
</evidence>
<evidence type="ECO:0000256" key="1">
    <source>
        <dbReference type="ARBA" id="ARBA00004127"/>
    </source>
</evidence>
<keyword evidence="2 6" id="KW-0812">Transmembrane</keyword>
<feature type="domain" description="Peptidase M50" evidence="8">
    <location>
        <begin position="197"/>
        <end position="248"/>
    </location>
</feature>
<evidence type="ECO:0000313" key="9">
    <source>
        <dbReference type="EMBL" id="KAF6000598.1"/>
    </source>
</evidence>
<organism evidence="9 10">
    <name type="scientific">Cyanidiococcus yangmingshanensis</name>
    <dbReference type="NCBI Taxonomy" id="2690220"/>
    <lineage>
        <taxon>Eukaryota</taxon>
        <taxon>Rhodophyta</taxon>
        <taxon>Bangiophyceae</taxon>
        <taxon>Cyanidiales</taxon>
        <taxon>Cyanidiaceae</taxon>
        <taxon>Cyanidiococcus</taxon>
    </lineage>
</organism>
<accession>A0A7J7IC52</accession>
<evidence type="ECO:0000256" key="4">
    <source>
        <dbReference type="ARBA" id="ARBA00023136"/>
    </source>
</evidence>
<dbReference type="Pfam" id="PF02163">
    <property type="entry name" value="Peptidase_M50"/>
    <property type="match status" value="1"/>
</dbReference>
<dbReference type="InterPro" id="IPR008915">
    <property type="entry name" value="Peptidase_M50"/>
</dbReference>
<dbReference type="PANTHER" id="PTHR13325">
    <property type="entry name" value="PROTEASE M50 MEMBRANE-BOUND TRANSCRIPTION FACTOR SITE 2 PROTEASE"/>
    <property type="match status" value="1"/>
</dbReference>
<dbReference type="PANTHER" id="PTHR13325:SF3">
    <property type="entry name" value="MEMBRANE-BOUND TRANSCRIPTION FACTOR SITE-2 PROTEASE"/>
    <property type="match status" value="1"/>
</dbReference>
<dbReference type="OrthoDB" id="69989at2759"/>
<feature type="transmembrane region" description="Helical" evidence="6">
    <location>
        <begin position="204"/>
        <end position="226"/>
    </location>
</feature>
<gene>
    <name evidence="9" type="ORF">F1559_002560</name>
</gene>
<evidence type="ECO:0000256" key="3">
    <source>
        <dbReference type="ARBA" id="ARBA00022989"/>
    </source>
</evidence>
<keyword evidence="10" id="KW-1185">Reference proteome</keyword>
<name>A0A7J7IC52_9RHOD</name>
<protein>
    <recommendedName>
        <fullName evidence="5">Endopeptidase S2P</fullName>
    </recommendedName>
</protein>
<evidence type="ECO:0000259" key="8">
    <source>
        <dbReference type="Pfam" id="PF02163"/>
    </source>
</evidence>